<protein>
    <submittedName>
        <fullName evidence="1">Esterase family protein</fullName>
    </submittedName>
</protein>
<dbReference type="PANTHER" id="PTHR48098:SF1">
    <property type="entry name" value="DIACYLGLYCEROL ACYLTRANSFERASE_MYCOLYLTRANSFERASE AG85A"/>
    <property type="match status" value="1"/>
</dbReference>
<gene>
    <name evidence="1" type="ORF">JIN87_00255</name>
</gene>
<reference evidence="1" key="1">
    <citation type="submission" date="2021-01" db="EMBL/GenBank/DDBJ databases">
        <title>Modified the classification status of verrucomicrobia.</title>
        <authorList>
            <person name="Feng X."/>
        </authorList>
    </citation>
    <scope>NUCLEOTIDE SEQUENCE</scope>
    <source>
        <strain evidence="1">KCTC 13126</strain>
    </source>
</reference>
<dbReference type="AlphaFoldDB" id="A0A934VJ63"/>
<evidence type="ECO:0000313" key="2">
    <source>
        <dbReference type="Proteomes" id="UP000617628"/>
    </source>
</evidence>
<keyword evidence="2" id="KW-1185">Reference proteome</keyword>
<dbReference type="PANTHER" id="PTHR48098">
    <property type="entry name" value="ENTEROCHELIN ESTERASE-RELATED"/>
    <property type="match status" value="1"/>
</dbReference>
<dbReference type="Pfam" id="PF00756">
    <property type="entry name" value="Esterase"/>
    <property type="match status" value="1"/>
</dbReference>
<dbReference type="EMBL" id="JAENIL010000001">
    <property type="protein sequence ID" value="MBK1875271.1"/>
    <property type="molecule type" value="Genomic_DNA"/>
</dbReference>
<organism evidence="1 2">
    <name type="scientific">Pelagicoccus mobilis</name>
    <dbReference type="NCBI Taxonomy" id="415221"/>
    <lineage>
        <taxon>Bacteria</taxon>
        <taxon>Pseudomonadati</taxon>
        <taxon>Verrucomicrobiota</taxon>
        <taxon>Opitutia</taxon>
        <taxon>Puniceicoccales</taxon>
        <taxon>Pelagicoccaceae</taxon>
        <taxon>Pelagicoccus</taxon>
    </lineage>
</organism>
<proteinExistence type="predicted"/>
<dbReference type="GO" id="GO:0016747">
    <property type="term" value="F:acyltransferase activity, transferring groups other than amino-acyl groups"/>
    <property type="evidence" value="ECO:0007669"/>
    <property type="project" value="TreeGrafter"/>
</dbReference>
<dbReference type="InterPro" id="IPR000801">
    <property type="entry name" value="Esterase-like"/>
</dbReference>
<dbReference type="Gene3D" id="3.40.50.1820">
    <property type="entry name" value="alpha/beta hydrolase"/>
    <property type="match status" value="1"/>
</dbReference>
<dbReference type="RefSeq" id="WP_200353487.1">
    <property type="nucleotide sequence ID" value="NZ_JAENIL010000001.1"/>
</dbReference>
<dbReference type="InterPro" id="IPR029058">
    <property type="entry name" value="AB_hydrolase_fold"/>
</dbReference>
<dbReference type="InterPro" id="IPR050583">
    <property type="entry name" value="Mycobacterial_A85_antigen"/>
</dbReference>
<dbReference type="Proteomes" id="UP000617628">
    <property type="component" value="Unassembled WGS sequence"/>
</dbReference>
<accession>A0A934VJ63</accession>
<dbReference type="SUPFAM" id="SSF53474">
    <property type="entry name" value="alpha/beta-Hydrolases"/>
    <property type="match status" value="1"/>
</dbReference>
<comment type="caution">
    <text evidence="1">The sequence shown here is derived from an EMBL/GenBank/DDBJ whole genome shotgun (WGS) entry which is preliminary data.</text>
</comment>
<name>A0A934VJ63_9BACT</name>
<sequence length="267" mass="29750">MTSYFRTTETGDFPCPNGTLRFHTVKSPALRARADASLYIPKQAEGKTNVPVVTLLHGVYGSHWVWASMGKAHIGLQTMIDAGEIPPMILAMPSDGLWGCGSGYFEHGGKDFEKWITEDIRHLVSESTGNSIEAPHFIAGLSMGGFGAMRLGARNPDRYLAFSGHSSVTRLEELPKHFVEEPLEAYGQSPNTDISIQNSILENKATLRPFRFDCGVDDELIEYNRTLAAALKAENIDFSYEEFPGGHEWPYWEEHVRKTYAFFASVL</sequence>
<evidence type="ECO:0000313" key="1">
    <source>
        <dbReference type="EMBL" id="MBK1875271.1"/>
    </source>
</evidence>